<dbReference type="PANTHER" id="PTHR38567">
    <property type="entry name" value="DUF4291 DOMAIN-CONTAINING PROTEIN"/>
    <property type="match status" value="1"/>
</dbReference>
<sequence>MESTGESVSKLIYADYDEEGVYVYQAFKPQTVQTAVALGTFGKGFGLDRISWIKPSFGWVLRRTKYGTKNRMQGIAKIKLSHQAFHEIISQSIESHWNQNVFASEDVWRNRLNSSDVIHQWDPERDLIGRRLERQAIQIGIRGEVIKKYVSDYIIGVEDVSSLAHEISRIKKGGATNFPGVPEEKEYPISEELFFRLGCVR</sequence>
<keyword evidence="2" id="KW-1185">Reference proteome</keyword>
<dbReference type="RefSeq" id="WP_346824504.1">
    <property type="nucleotide sequence ID" value="NZ_JBDKWZ010000026.1"/>
</dbReference>
<gene>
    <name evidence="1" type="ORF">AAG747_27665</name>
</gene>
<dbReference type="AlphaFoldDB" id="A0AAW9S981"/>
<evidence type="ECO:0000313" key="1">
    <source>
        <dbReference type="EMBL" id="MEN7551725.1"/>
    </source>
</evidence>
<proteinExistence type="predicted"/>
<organism evidence="1 2">
    <name type="scientific">Rapidithrix thailandica</name>
    <dbReference type="NCBI Taxonomy" id="413964"/>
    <lineage>
        <taxon>Bacteria</taxon>
        <taxon>Pseudomonadati</taxon>
        <taxon>Bacteroidota</taxon>
        <taxon>Cytophagia</taxon>
        <taxon>Cytophagales</taxon>
        <taxon>Flammeovirgaceae</taxon>
        <taxon>Rapidithrix</taxon>
    </lineage>
</organism>
<name>A0AAW9S981_9BACT</name>
<dbReference type="Proteomes" id="UP001403385">
    <property type="component" value="Unassembled WGS sequence"/>
</dbReference>
<accession>A0AAW9S981</accession>
<reference evidence="1 2" key="1">
    <citation type="submission" date="2024-04" db="EMBL/GenBank/DDBJ databases">
        <title>Novel genus in family Flammeovirgaceae.</title>
        <authorList>
            <person name="Nguyen T.H."/>
            <person name="Vuong T.Q."/>
            <person name="Le H."/>
            <person name="Kim S.-G."/>
        </authorList>
    </citation>
    <scope>NUCLEOTIDE SEQUENCE [LARGE SCALE GENOMIC DNA]</scope>
    <source>
        <strain evidence="1 2">JCM 23209</strain>
    </source>
</reference>
<comment type="caution">
    <text evidence="1">The sequence shown here is derived from an EMBL/GenBank/DDBJ whole genome shotgun (WGS) entry which is preliminary data.</text>
</comment>
<dbReference type="Pfam" id="PF14124">
    <property type="entry name" value="DUF4291"/>
    <property type="match status" value="1"/>
</dbReference>
<protein>
    <submittedName>
        <fullName evidence="1">DUF4291 family protein</fullName>
    </submittedName>
</protein>
<dbReference type="EMBL" id="JBDKWZ010000026">
    <property type="protein sequence ID" value="MEN7551725.1"/>
    <property type="molecule type" value="Genomic_DNA"/>
</dbReference>
<evidence type="ECO:0000313" key="2">
    <source>
        <dbReference type="Proteomes" id="UP001403385"/>
    </source>
</evidence>
<dbReference type="PANTHER" id="PTHR38567:SF1">
    <property type="entry name" value="DUF4291 DOMAIN-CONTAINING PROTEIN"/>
    <property type="match status" value="1"/>
</dbReference>
<dbReference type="InterPro" id="IPR025633">
    <property type="entry name" value="DUF4291"/>
</dbReference>